<keyword evidence="3" id="KW-1185">Reference proteome</keyword>
<dbReference type="Pfam" id="PF12532">
    <property type="entry name" value="DUF3732"/>
    <property type="match status" value="1"/>
</dbReference>
<evidence type="ECO:0000256" key="1">
    <source>
        <dbReference type="SAM" id="Coils"/>
    </source>
</evidence>
<dbReference type="RefSeq" id="WP_092773783.1">
    <property type="nucleotide sequence ID" value="NZ_FOHS01000005.1"/>
</dbReference>
<evidence type="ECO:0000313" key="3">
    <source>
        <dbReference type="Proteomes" id="UP000198697"/>
    </source>
</evidence>
<dbReference type="EMBL" id="FOHS01000005">
    <property type="protein sequence ID" value="SET98583.1"/>
    <property type="molecule type" value="Genomic_DNA"/>
</dbReference>
<feature type="coiled-coil region" evidence="1">
    <location>
        <begin position="197"/>
        <end position="224"/>
    </location>
</feature>
<dbReference type="OrthoDB" id="103556at2"/>
<feature type="coiled-coil region" evidence="1">
    <location>
        <begin position="277"/>
        <end position="304"/>
    </location>
</feature>
<accession>A0A1I0IN54</accession>
<protein>
    <submittedName>
        <fullName evidence="2">Uncharacterized protein</fullName>
    </submittedName>
</protein>
<evidence type="ECO:0000313" key="2">
    <source>
        <dbReference type="EMBL" id="SET98583.1"/>
    </source>
</evidence>
<dbReference type="AlphaFoldDB" id="A0A1I0IN54"/>
<reference evidence="3" key="1">
    <citation type="submission" date="2016-10" db="EMBL/GenBank/DDBJ databases">
        <authorList>
            <person name="Varghese N."/>
            <person name="Submissions S."/>
        </authorList>
    </citation>
    <scope>NUCLEOTIDE SEQUENCE [LARGE SCALE GENOMIC DNA]</scope>
    <source>
        <strain evidence="3">DSM 15310</strain>
    </source>
</reference>
<dbReference type="STRING" id="82805.SAMN04487998_3404"/>
<name>A0A1I0IN54_9BACT</name>
<keyword evidence="1" id="KW-0175">Coiled coil</keyword>
<organism evidence="2 3">
    <name type="scientific">Hymenobacter actinosclerus</name>
    <dbReference type="NCBI Taxonomy" id="82805"/>
    <lineage>
        <taxon>Bacteria</taxon>
        <taxon>Pseudomonadati</taxon>
        <taxon>Bacteroidota</taxon>
        <taxon>Cytophagia</taxon>
        <taxon>Cytophagales</taxon>
        <taxon>Hymenobacteraceae</taxon>
        <taxon>Hymenobacter</taxon>
    </lineage>
</organism>
<dbReference type="Proteomes" id="UP000198697">
    <property type="component" value="Unassembled WGS sequence"/>
</dbReference>
<dbReference type="InterPro" id="IPR022205">
    <property type="entry name" value="DUF3732"/>
</dbReference>
<gene>
    <name evidence="2" type="ORF">SAMN04487998_3404</name>
</gene>
<sequence>MQVKSIILYNYDGDTRTLPFKLGAVNIITGQSRTGKSSVINILDYCMGRPTFTIFEGVNRDVVAWYAVLLQVGDTQVFLAKPAPAGQAASQTRGYIETATEITVPTLAQLQPNTNDEGITSALSSLLGIAPNQTLGPAGINLDSFQATMQHAKYYLFQNQSLVANAKQLFWRQDEEGIPRHIRETLPYFLGAILDDRQAKLAELDKLQRGLKRLQSKSREADALFGKQAENGRTLLAEAQAAGLLEAIVPDTQVIAELQRLVTWEPGQGVAINNSPLEQARTQLREVQRDFRDKQREIEEAEEYLSKEEGFSSAVTDHSDRLRAVHAFGTEAEHAHKCPVCDSTLQEVPPSVAALTASLSRMQADLTDVKRERPQLEQYLSGLRAQLEDIRQNMSTSSQLVATLSTERENGQRLRDLELRAARVVGKIEMHLSNTELVEDQADLRERIEAGKKYIKDFLESLSSDEVDDIVDSSLSVIAEDMTEWASDLAMEHAGYPHRLDRRKLTVVADRDRIITMERMGSGENWLGCHLICLLAMHKFFIERDRPVPHFLVLDQPSQVYFPQIDGVSRAYQQLDGTVQDLEAVGGDVLAVRRMFVLLFKVVTLMSPKLQVIVTEHANLDTPEFQRALVEAPWTNGRALIPQNWLTTKVK</sequence>
<proteinExistence type="predicted"/>